<dbReference type="SUPFAM" id="SSF46785">
    <property type="entry name" value="Winged helix' DNA-binding domain"/>
    <property type="match status" value="1"/>
</dbReference>
<dbReference type="Pfam" id="PF03965">
    <property type="entry name" value="Penicillinase_R"/>
    <property type="match status" value="1"/>
</dbReference>
<accession>A0A917CBG0</accession>
<evidence type="ECO:0000313" key="5">
    <source>
        <dbReference type="EMBL" id="GGF83212.1"/>
    </source>
</evidence>
<keyword evidence="2" id="KW-0805">Transcription regulation</keyword>
<evidence type="ECO:0000256" key="1">
    <source>
        <dbReference type="ARBA" id="ARBA00011046"/>
    </source>
</evidence>
<dbReference type="InterPro" id="IPR036390">
    <property type="entry name" value="WH_DNA-bd_sf"/>
</dbReference>
<dbReference type="InterPro" id="IPR005650">
    <property type="entry name" value="BlaI_family"/>
</dbReference>
<keyword evidence="4" id="KW-0804">Transcription</keyword>
<keyword evidence="3" id="KW-0238">DNA-binding</keyword>
<reference evidence="5" key="1">
    <citation type="journal article" date="2014" name="Int. J. Syst. Evol. Microbiol.">
        <title>Complete genome sequence of Corynebacterium casei LMG S-19264T (=DSM 44701T), isolated from a smear-ripened cheese.</title>
        <authorList>
            <consortium name="US DOE Joint Genome Institute (JGI-PGF)"/>
            <person name="Walter F."/>
            <person name="Albersmeier A."/>
            <person name="Kalinowski J."/>
            <person name="Ruckert C."/>
        </authorList>
    </citation>
    <scope>NUCLEOTIDE SEQUENCE</scope>
    <source>
        <strain evidence="5">CGMCC 1.12181</strain>
    </source>
</reference>
<evidence type="ECO:0000256" key="4">
    <source>
        <dbReference type="ARBA" id="ARBA00023163"/>
    </source>
</evidence>
<dbReference type="GO" id="GO:0045892">
    <property type="term" value="P:negative regulation of DNA-templated transcription"/>
    <property type="evidence" value="ECO:0007669"/>
    <property type="project" value="InterPro"/>
</dbReference>
<dbReference type="RefSeq" id="WP_188363630.1">
    <property type="nucleotide sequence ID" value="NZ_BAABJF010000011.1"/>
</dbReference>
<dbReference type="GO" id="GO:0003677">
    <property type="term" value="F:DNA binding"/>
    <property type="evidence" value="ECO:0007669"/>
    <property type="project" value="UniProtKB-KW"/>
</dbReference>
<evidence type="ECO:0000256" key="3">
    <source>
        <dbReference type="ARBA" id="ARBA00023125"/>
    </source>
</evidence>
<dbReference type="Proteomes" id="UP000605253">
    <property type="component" value="Unassembled WGS sequence"/>
</dbReference>
<dbReference type="AlphaFoldDB" id="A0A917CBG0"/>
<comment type="caution">
    <text evidence="5">The sequence shown here is derived from an EMBL/GenBank/DDBJ whole genome shotgun (WGS) entry which is preliminary data.</text>
</comment>
<dbReference type="EMBL" id="BMEO01000001">
    <property type="protein sequence ID" value="GGF83212.1"/>
    <property type="molecule type" value="Genomic_DNA"/>
</dbReference>
<dbReference type="Gene3D" id="1.10.10.10">
    <property type="entry name" value="Winged helix-like DNA-binding domain superfamily/Winged helix DNA-binding domain"/>
    <property type="match status" value="1"/>
</dbReference>
<comment type="similarity">
    <text evidence="1">Belongs to the BlaI transcriptional regulatory family.</text>
</comment>
<name>A0A917CBG0_9GAMM</name>
<dbReference type="InterPro" id="IPR036388">
    <property type="entry name" value="WH-like_DNA-bd_sf"/>
</dbReference>
<sequence>MKSSQSPLPTPKELLILSVLWQLGPTTVRAVHEHLKQRRQTTTYTTTLKMMQVMLDKDLLVKNSEPVAHIYTTRLSKETTQKQLIRNLIDRGFYGRLEDLKQLLEKMKP</sequence>
<gene>
    <name evidence="5" type="ORF">GCM10011365_00170</name>
</gene>
<evidence type="ECO:0000256" key="2">
    <source>
        <dbReference type="ARBA" id="ARBA00023015"/>
    </source>
</evidence>
<reference evidence="5" key="2">
    <citation type="submission" date="2020-09" db="EMBL/GenBank/DDBJ databases">
        <authorList>
            <person name="Sun Q."/>
            <person name="Zhou Y."/>
        </authorList>
    </citation>
    <scope>NUCLEOTIDE SEQUENCE</scope>
    <source>
        <strain evidence="5">CGMCC 1.12181</strain>
    </source>
</reference>
<proteinExistence type="inferred from homology"/>
<keyword evidence="6" id="KW-1185">Reference proteome</keyword>
<evidence type="ECO:0000313" key="6">
    <source>
        <dbReference type="Proteomes" id="UP000605253"/>
    </source>
</evidence>
<organism evidence="5 6">
    <name type="scientific">Marinicella pacifica</name>
    <dbReference type="NCBI Taxonomy" id="1171543"/>
    <lineage>
        <taxon>Bacteria</taxon>
        <taxon>Pseudomonadati</taxon>
        <taxon>Pseudomonadota</taxon>
        <taxon>Gammaproteobacteria</taxon>
        <taxon>Lysobacterales</taxon>
        <taxon>Marinicellaceae</taxon>
        <taxon>Marinicella</taxon>
    </lineage>
</organism>
<protein>
    <recommendedName>
        <fullName evidence="7">Transcriptional regulator</fullName>
    </recommendedName>
</protein>
<evidence type="ECO:0008006" key="7">
    <source>
        <dbReference type="Google" id="ProtNLM"/>
    </source>
</evidence>